<reference evidence="1" key="1">
    <citation type="submission" date="2022-02" db="EMBL/GenBank/DDBJ databases">
        <authorList>
            <person name="Giguere J D."/>
        </authorList>
    </citation>
    <scope>NUCLEOTIDE SEQUENCE</scope>
    <source>
        <strain evidence="1">CCAP 1055/1</strain>
    </source>
</reference>
<evidence type="ECO:0000313" key="1">
    <source>
        <dbReference type="EMBL" id="CAG9276496.1"/>
    </source>
</evidence>
<protein>
    <submittedName>
        <fullName evidence="1">Uncharacterized protein</fullName>
    </submittedName>
</protein>
<dbReference type="Proteomes" id="UP000836788">
    <property type="component" value="Chromosome 1"/>
</dbReference>
<organism evidence="1">
    <name type="scientific">Phaeodactylum tricornutum</name>
    <name type="common">Diatom</name>
    <dbReference type="NCBI Taxonomy" id="2850"/>
    <lineage>
        <taxon>Eukaryota</taxon>
        <taxon>Sar</taxon>
        <taxon>Stramenopiles</taxon>
        <taxon>Ochrophyta</taxon>
        <taxon>Bacillariophyta</taxon>
        <taxon>Bacillariophyceae</taxon>
        <taxon>Bacillariophycidae</taxon>
        <taxon>Naviculales</taxon>
        <taxon>Phaeodactylaceae</taxon>
        <taxon>Phaeodactylum</taxon>
    </lineage>
</organism>
<accession>A0A8J9SWZ9</accession>
<gene>
    <name evidence="1" type="ORF">PTTT1_LOCUS912</name>
</gene>
<dbReference type="EMBL" id="OU594942">
    <property type="protein sequence ID" value="CAG9276496.1"/>
    <property type="molecule type" value="Genomic_DNA"/>
</dbReference>
<dbReference type="AlphaFoldDB" id="A0A8J9SWZ9"/>
<proteinExistence type="predicted"/>
<name>A0A8J9SWZ9_PHATR</name>
<sequence length="210" mass="24100">MKIIAQRTICSLHRIAPRSVGFSSSRSVFSASQAEDIMTSGGQRQGCRYLHQSVNVRPMDMSNLHSWSEAAYFPDPKDLKVNNEGDLDASQFGYRVVPLSQDCVYTSTMSVSSYDDYDPVEDIDEPYDNFYDEDNSLEVSRDNIDVSSSAALDTIEAHREWDKLLAEEADHPPHFECLKEDPYLEDRETYDNVWNELHTHDLEHVYLGKY</sequence>